<keyword evidence="2" id="KW-1185">Reference proteome</keyword>
<dbReference type="Gene3D" id="3.80.10.10">
    <property type="entry name" value="Ribonuclease Inhibitor"/>
    <property type="match status" value="1"/>
</dbReference>
<dbReference type="InterPro" id="IPR032675">
    <property type="entry name" value="LRR_dom_sf"/>
</dbReference>
<protein>
    <recommendedName>
        <fullName evidence="3">FBD domain-containing protein</fullName>
    </recommendedName>
</protein>
<dbReference type="AlphaFoldDB" id="A0A9P5SP70"/>
<proteinExistence type="predicted"/>
<dbReference type="EMBL" id="JAAAUY010000318">
    <property type="protein sequence ID" value="KAF9331502.1"/>
    <property type="molecule type" value="Genomic_DNA"/>
</dbReference>
<reference evidence="1" key="1">
    <citation type="journal article" date="2020" name="Fungal Divers.">
        <title>Resolving the Mortierellaceae phylogeny through synthesis of multi-gene phylogenetics and phylogenomics.</title>
        <authorList>
            <person name="Vandepol N."/>
            <person name="Liber J."/>
            <person name="Desiro A."/>
            <person name="Na H."/>
            <person name="Kennedy M."/>
            <person name="Barry K."/>
            <person name="Grigoriev I.V."/>
            <person name="Miller A.N."/>
            <person name="O'Donnell K."/>
            <person name="Stajich J.E."/>
            <person name="Bonito G."/>
        </authorList>
    </citation>
    <scope>NUCLEOTIDE SEQUENCE</scope>
    <source>
        <strain evidence="1">NVP1</strain>
    </source>
</reference>
<accession>A0A9P5SP70</accession>
<dbReference type="SUPFAM" id="SSF52047">
    <property type="entry name" value="RNI-like"/>
    <property type="match status" value="1"/>
</dbReference>
<comment type="caution">
    <text evidence="1">The sequence shown here is derived from an EMBL/GenBank/DDBJ whole genome shotgun (WGS) entry which is preliminary data.</text>
</comment>
<evidence type="ECO:0000313" key="2">
    <source>
        <dbReference type="Proteomes" id="UP000696485"/>
    </source>
</evidence>
<evidence type="ECO:0008006" key="3">
    <source>
        <dbReference type="Google" id="ProtNLM"/>
    </source>
</evidence>
<evidence type="ECO:0000313" key="1">
    <source>
        <dbReference type="EMBL" id="KAF9331502.1"/>
    </source>
</evidence>
<sequence length="265" mass="30094">MQVLEANWELSSHDKKKRFPDIGWKSNNSLRRLRLRGSFKNYENSVLLPFLERCPGLIEIALPSMNSDTPTSVANLLAETCPSLQELDLRAEQYTEDEILVFLDRLGPLQAFMLGEGNHFERFVSELVTKSRRTLEVPKFERNVCISGQDMESILNSCSRLRVFEALTFPARGGLWRGGEDCSGLLIDQFARSEYDTDLRPPWVCEDLEELSIAVRCSCNPERNPTLILNVNKQMGALVHLRELAISWMPCPLFNYGPATRPDGG</sequence>
<organism evidence="1 2">
    <name type="scientific">Podila minutissima</name>
    <dbReference type="NCBI Taxonomy" id="64525"/>
    <lineage>
        <taxon>Eukaryota</taxon>
        <taxon>Fungi</taxon>
        <taxon>Fungi incertae sedis</taxon>
        <taxon>Mucoromycota</taxon>
        <taxon>Mortierellomycotina</taxon>
        <taxon>Mortierellomycetes</taxon>
        <taxon>Mortierellales</taxon>
        <taxon>Mortierellaceae</taxon>
        <taxon>Podila</taxon>
    </lineage>
</organism>
<gene>
    <name evidence="1" type="ORF">BG006_005614</name>
</gene>
<dbReference type="Proteomes" id="UP000696485">
    <property type="component" value="Unassembled WGS sequence"/>
</dbReference>
<name>A0A9P5SP70_9FUNG</name>